<dbReference type="NCBIfam" id="TIGR01194">
    <property type="entry name" value="cyc_pep_trnsptr"/>
    <property type="match status" value="1"/>
</dbReference>
<dbReference type="Pfam" id="PF00005">
    <property type="entry name" value="ABC_tran"/>
    <property type="match status" value="1"/>
</dbReference>
<dbReference type="AlphaFoldDB" id="A0A7H0YGT9"/>
<evidence type="ECO:0000256" key="3">
    <source>
        <dbReference type="ARBA" id="ARBA00022741"/>
    </source>
</evidence>
<keyword evidence="3" id="KW-0547">Nucleotide-binding</keyword>
<feature type="transmembrane region" description="Helical" evidence="7">
    <location>
        <begin position="633"/>
        <end position="652"/>
    </location>
</feature>
<dbReference type="SUPFAM" id="SSF90123">
    <property type="entry name" value="ABC transporter transmembrane region"/>
    <property type="match status" value="1"/>
</dbReference>
<dbReference type="PROSITE" id="PS50893">
    <property type="entry name" value="ABC_TRANSPORTER_2"/>
    <property type="match status" value="1"/>
</dbReference>
<keyword evidence="4" id="KW-0067">ATP-binding</keyword>
<dbReference type="PROSITE" id="PS50929">
    <property type="entry name" value="ABC_TM1F"/>
    <property type="match status" value="1"/>
</dbReference>
<organism evidence="10 11">
    <name type="scientific">Paenibacillus peoriae</name>
    <dbReference type="NCBI Taxonomy" id="59893"/>
    <lineage>
        <taxon>Bacteria</taxon>
        <taxon>Bacillati</taxon>
        <taxon>Bacillota</taxon>
        <taxon>Bacilli</taxon>
        <taxon>Bacillales</taxon>
        <taxon>Paenibacillaceae</taxon>
        <taxon>Paenibacillus</taxon>
    </lineage>
</organism>
<dbReference type="Proteomes" id="UP000516384">
    <property type="component" value="Chromosome"/>
</dbReference>
<reference evidence="10 11" key="1">
    <citation type="submission" date="2020-09" db="EMBL/GenBank/DDBJ databases">
        <title>Characterization of Paenibacillus peoriae strain ZF390 with broad-spectrum antimicrobial activity as a potential biocontrol agent.</title>
        <authorList>
            <person name="Li L."/>
            <person name="Zhao Y."/>
            <person name="Li B."/>
            <person name="Xie X."/>
        </authorList>
    </citation>
    <scope>NUCLEOTIDE SEQUENCE [LARGE SCALE GENOMIC DNA]</scope>
    <source>
        <strain evidence="10 11">ZF390</strain>
    </source>
</reference>
<dbReference type="InterPro" id="IPR003439">
    <property type="entry name" value="ABC_transporter-like_ATP-bd"/>
</dbReference>
<evidence type="ECO:0000256" key="6">
    <source>
        <dbReference type="ARBA" id="ARBA00023136"/>
    </source>
</evidence>
<dbReference type="InterPro" id="IPR005898">
    <property type="entry name" value="Cyc_pep_transpt_SyrD/YojI"/>
</dbReference>
<dbReference type="PANTHER" id="PTHR46825">
    <property type="entry name" value="D-ALANYL-D-ALANINE-CARBOXYPEPTIDASE/ENDOPEPTIDASE AMPH"/>
    <property type="match status" value="1"/>
</dbReference>
<evidence type="ECO:0000259" key="9">
    <source>
        <dbReference type="PROSITE" id="PS50929"/>
    </source>
</evidence>
<proteinExistence type="predicted"/>
<dbReference type="SMART" id="SM00382">
    <property type="entry name" value="AAA"/>
    <property type="match status" value="1"/>
</dbReference>
<evidence type="ECO:0000313" key="11">
    <source>
        <dbReference type="Proteomes" id="UP000516384"/>
    </source>
</evidence>
<dbReference type="SUPFAM" id="SSF52540">
    <property type="entry name" value="P-loop containing nucleoside triphosphate hydrolases"/>
    <property type="match status" value="1"/>
</dbReference>
<keyword evidence="5 7" id="KW-1133">Transmembrane helix</keyword>
<dbReference type="Pfam" id="PF00664">
    <property type="entry name" value="ABC_membrane"/>
    <property type="match status" value="1"/>
</dbReference>
<evidence type="ECO:0000256" key="1">
    <source>
        <dbReference type="ARBA" id="ARBA00004651"/>
    </source>
</evidence>
<protein>
    <submittedName>
        <fullName evidence="10">Cyclic peptide export ABC transporter</fullName>
    </submittedName>
</protein>
<feature type="transmembrane region" description="Helical" evidence="7">
    <location>
        <begin position="500"/>
        <end position="521"/>
    </location>
</feature>
<feature type="transmembrane region" description="Helical" evidence="7">
    <location>
        <begin position="533"/>
        <end position="550"/>
    </location>
</feature>
<sequence length="1026" mass="115039">MKKIIRILWIMMPLLSVLVIPVQAMPQAELSSTQISRIETFVQEKMNQGNIPGASVVITEGDHTLYKKGFGYSDVSASQSVTPETLFELGSNSKAFTALAILQMEKEGLIHGTDPIDRYIPWLKMKYKGTEQKVSIEQLLHHISGIPFKTIADIPPGETEDMLEQTVKTLVGIELDTPPGDKFSYATINYDVLGYLIQTVSGQSFEEYMQEHILNPLGLTEIYLSRGEAALKDFSKGYKISFLKARPYEAPMYRGNTPAGYFIANANAMETWLKIHTGAASSTEFDRDLIRKSHEPDMNATVNESGETYASGWYVNENKKEVSHGGNNPNYSSYMLLNQQKQTGIAVLANMNSSYTADIANGIAELLNGSEIMSSSGDTYQSLDKTATAIMLMTFLGILGSIISISFVILQLRSGKRKYNRIGLKEFVTLLLSLLALGVIGYYLYEAPKTFFNGVTWSFVQVWAPSSLLAAVWGVVIFGVLMYINLILTQLFKKHDAKPYLSIILFSILSGLGNSFIIFMINESLGRGAGFKFQFFIFFVLGIAIYIIGLKISSTKLVKLTNDLVYSLRTKLLNKILNSPYEEIEKMDKGKIHAAMNNDTEVISNVANFVTQAVASFVTLLCCFIYLGVINIYGLLLSLGIILFIASLYFLAGRSAGKLMEASRDVQNVFLKFINDLDSGFKELRLNSKKRKEFQLDMDQTSAIYREKKKQAALKFINVNVMGELLFTLALGSVAFMFPIVFKEFQSGNLRSYVFVLLYMTGPIHGILNVIPNIVQVNVSWKRVNAILKQIPDSDSDQHVKRIAVNTSSLVLELKDVAYAYPTINQDHFAVGPINYTFRAGEITFITGGNGSGKSTLAKLITGLYCPTGGSIQLQGKEIIPESLGEYFSTIFSDFYIFDKLYGIDSGEKEAEIHTYLKLLKIEDKLHIHNKAFSTTKLSTGQRKRLALMISYIEDKPFCLFDEWAADQDPEFRHFFYMDLLPELKRRGKMIIAITHDDRYFNVADHIIKMELGQLIQQRDLMEAPK</sequence>
<dbReference type="InterPro" id="IPR027417">
    <property type="entry name" value="P-loop_NTPase"/>
</dbReference>
<evidence type="ECO:0000256" key="5">
    <source>
        <dbReference type="ARBA" id="ARBA00022989"/>
    </source>
</evidence>
<feature type="transmembrane region" description="Helical" evidence="7">
    <location>
        <begin position="389"/>
        <end position="410"/>
    </location>
</feature>
<dbReference type="Gene3D" id="1.20.1560.10">
    <property type="entry name" value="ABC transporter type 1, transmembrane domain"/>
    <property type="match status" value="1"/>
</dbReference>
<keyword evidence="6 7" id="KW-0472">Membrane</keyword>
<feature type="transmembrane region" description="Helical" evidence="7">
    <location>
        <begin position="606"/>
        <end position="627"/>
    </location>
</feature>
<accession>A0A7H0YGT9</accession>
<feature type="domain" description="ABC transporter" evidence="8">
    <location>
        <begin position="812"/>
        <end position="1026"/>
    </location>
</feature>
<feature type="transmembrane region" description="Helical" evidence="7">
    <location>
        <begin position="465"/>
        <end position="488"/>
    </location>
</feature>
<dbReference type="GO" id="GO:0005886">
    <property type="term" value="C:plasma membrane"/>
    <property type="evidence" value="ECO:0007669"/>
    <property type="project" value="UniProtKB-SubCell"/>
</dbReference>
<dbReference type="Gene3D" id="3.40.710.10">
    <property type="entry name" value="DD-peptidase/beta-lactamase superfamily"/>
    <property type="match status" value="1"/>
</dbReference>
<dbReference type="GO" id="GO:0005524">
    <property type="term" value="F:ATP binding"/>
    <property type="evidence" value="ECO:0007669"/>
    <property type="project" value="UniProtKB-KW"/>
</dbReference>
<dbReference type="EMBL" id="CP061172">
    <property type="protein sequence ID" value="QNR70297.1"/>
    <property type="molecule type" value="Genomic_DNA"/>
</dbReference>
<dbReference type="InterPro" id="IPR036640">
    <property type="entry name" value="ABC1_TM_sf"/>
</dbReference>
<dbReference type="InterPro" id="IPR050491">
    <property type="entry name" value="AmpC-like"/>
</dbReference>
<evidence type="ECO:0000256" key="4">
    <source>
        <dbReference type="ARBA" id="ARBA00022840"/>
    </source>
</evidence>
<gene>
    <name evidence="10" type="ORF">IAQ67_24640</name>
</gene>
<dbReference type="Pfam" id="PF00144">
    <property type="entry name" value="Beta-lactamase"/>
    <property type="match status" value="1"/>
</dbReference>
<dbReference type="InterPro" id="IPR011527">
    <property type="entry name" value="ABC1_TM_dom"/>
</dbReference>
<evidence type="ECO:0000313" key="10">
    <source>
        <dbReference type="EMBL" id="QNR70297.1"/>
    </source>
</evidence>
<keyword evidence="2 7" id="KW-0812">Transmembrane</keyword>
<dbReference type="GO" id="GO:1904680">
    <property type="term" value="F:peptide transmembrane transporter activity"/>
    <property type="evidence" value="ECO:0007669"/>
    <property type="project" value="InterPro"/>
</dbReference>
<comment type="subcellular location">
    <subcellularLocation>
        <location evidence="1">Cell membrane</location>
        <topology evidence="1">Multi-pass membrane protein</topology>
    </subcellularLocation>
</comment>
<dbReference type="Gene3D" id="3.40.50.300">
    <property type="entry name" value="P-loop containing nucleotide triphosphate hydrolases"/>
    <property type="match status" value="1"/>
</dbReference>
<evidence type="ECO:0000256" key="2">
    <source>
        <dbReference type="ARBA" id="ARBA00022692"/>
    </source>
</evidence>
<evidence type="ECO:0000256" key="7">
    <source>
        <dbReference type="SAM" id="Phobius"/>
    </source>
</evidence>
<feature type="transmembrane region" description="Helical" evidence="7">
    <location>
        <begin position="716"/>
        <end position="741"/>
    </location>
</feature>
<dbReference type="GO" id="GO:0140359">
    <property type="term" value="F:ABC-type transporter activity"/>
    <property type="evidence" value="ECO:0007669"/>
    <property type="project" value="InterPro"/>
</dbReference>
<dbReference type="InterPro" id="IPR001466">
    <property type="entry name" value="Beta-lactam-related"/>
</dbReference>
<feature type="transmembrane region" description="Helical" evidence="7">
    <location>
        <begin position="422"/>
        <end position="445"/>
    </location>
</feature>
<dbReference type="SUPFAM" id="SSF56601">
    <property type="entry name" value="beta-lactamase/transpeptidase-like"/>
    <property type="match status" value="1"/>
</dbReference>
<dbReference type="InterPro" id="IPR012338">
    <property type="entry name" value="Beta-lactam/transpept-like"/>
</dbReference>
<dbReference type="InterPro" id="IPR003593">
    <property type="entry name" value="AAA+_ATPase"/>
</dbReference>
<feature type="domain" description="ABC transmembrane type-1" evidence="9">
    <location>
        <begin position="501"/>
        <end position="776"/>
    </location>
</feature>
<evidence type="ECO:0000259" key="8">
    <source>
        <dbReference type="PROSITE" id="PS50893"/>
    </source>
</evidence>
<dbReference type="PANTHER" id="PTHR46825:SF11">
    <property type="entry name" value="PENICILLIN-BINDING PROTEIN 4"/>
    <property type="match status" value="1"/>
</dbReference>
<feature type="transmembrane region" description="Helical" evidence="7">
    <location>
        <begin position="753"/>
        <end position="775"/>
    </location>
</feature>
<dbReference type="GO" id="GO:0015833">
    <property type="term" value="P:peptide transport"/>
    <property type="evidence" value="ECO:0007669"/>
    <property type="project" value="InterPro"/>
</dbReference>
<name>A0A7H0YGT9_9BACL</name>
<dbReference type="GO" id="GO:0016887">
    <property type="term" value="F:ATP hydrolysis activity"/>
    <property type="evidence" value="ECO:0007669"/>
    <property type="project" value="InterPro"/>
</dbReference>